<dbReference type="PROSITE" id="PS51840">
    <property type="entry name" value="C2_NT"/>
    <property type="match status" value="1"/>
</dbReference>
<dbReference type="InterPro" id="IPR019448">
    <property type="entry name" value="NT-C2"/>
</dbReference>
<protein>
    <submittedName>
        <fullName evidence="3">EH domain-binding protein 1</fullName>
    </submittedName>
</protein>
<evidence type="ECO:0000313" key="4">
    <source>
        <dbReference type="Proteomes" id="UP000499080"/>
    </source>
</evidence>
<proteinExistence type="predicted"/>
<keyword evidence="4" id="KW-1185">Reference proteome</keyword>
<dbReference type="EMBL" id="BGPR01001783">
    <property type="protein sequence ID" value="GBM61772.1"/>
    <property type="molecule type" value="Genomic_DNA"/>
</dbReference>
<feature type="region of interest" description="Disordered" evidence="1">
    <location>
        <begin position="256"/>
        <end position="278"/>
    </location>
</feature>
<dbReference type="PANTHER" id="PTHR23167">
    <property type="entry name" value="CALPONIN HOMOLOGY DOMAIN-CONTAINING PROTEIN DDB_G0272472-RELATED"/>
    <property type="match status" value="1"/>
</dbReference>
<accession>A0A4Y2H658</accession>
<feature type="domain" description="C2 NT-type" evidence="2">
    <location>
        <begin position="8"/>
        <end position="158"/>
    </location>
</feature>
<dbReference type="AlphaFoldDB" id="A0A4Y2H658"/>
<name>A0A4Y2H658_ARAVE</name>
<dbReference type="PANTHER" id="PTHR23167:SF46">
    <property type="entry name" value="EPS15 HOMOLOGY DOMAIN CONTAINING PROTEIN-BINDING PROTEIN 1, ISOFORM F"/>
    <property type="match status" value="1"/>
</dbReference>
<sequence>MTSVWKRLQRVNKSAAKFQFIASYQELIVEGTSKWHPTNLCVAWTRRSRRVVTEPLEWKPTLSNPLRGSVVWPVPENKEATITLFRDQRSNEFEDKLWTFYIEDVSRSGKPRQIACANINMKLYASVTPQQKDIKISLKPMSKKVSEVCLRFTLSCKLIKEGKATDEDMLSIASLMSMESVTAPDVGNLDDFDDDISVNKSETAVKISELASQFNFLAQGVDDLDSSKTVEVQVTTPEVLPSDDSLFSLTDQNTSDQISSSVTSLPDISSIQQKCDDS</sequence>
<dbReference type="Pfam" id="PF10358">
    <property type="entry name" value="NT-C2"/>
    <property type="match status" value="1"/>
</dbReference>
<evidence type="ECO:0000256" key="1">
    <source>
        <dbReference type="SAM" id="MobiDB-lite"/>
    </source>
</evidence>
<dbReference type="InterPro" id="IPR050540">
    <property type="entry name" value="F-actin_Monoox_Mical"/>
</dbReference>
<dbReference type="OrthoDB" id="5972258at2759"/>
<evidence type="ECO:0000313" key="3">
    <source>
        <dbReference type="EMBL" id="GBM61772.1"/>
    </source>
</evidence>
<evidence type="ECO:0000259" key="2">
    <source>
        <dbReference type="PROSITE" id="PS51840"/>
    </source>
</evidence>
<reference evidence="3 4" key="1">
    <citation type="journal article" date="2019" name="Sci. Rep.">
        <title>Orb-weaving spider Araneus ventricosus genome elucidates the spidroin gene catalogue.</title>
        <authorList>
            <person name="Kono N."/>
            <person name="Nakamura H."/>
            <person name="Ohtoshi R."/>
            <person name="Moran D.A.P."/>
            <person name="Shinohara A."/>
            <person name="Yoshida Y."/>
            <person name="Fujiwara M."/>
            <person name="Mori M."/>
            <person name="Tomita M."/>
            <person name="Arakawa K."/>
        </authorList>
    </citation>
    <scope>NUCLEOTIDE SEQUENCE [LARGE SCALE GENOMIC DNA]</scope>
</reference>
<comment type="caution">
    <text evidence="3">The sequence shown here is derived from an EMBL/GenBank/DDBJ whole genome shotgun (WGS) entry which is preliminary data.</text>
</comment>
<dbReference type="Proteomes" id="UP000499080">
    <property type="component" value="Unassembled WGS sequence"/>
</dbReference>
<gene>
    <name evidence="3" type="primary">EHBP1_1</name>
    <name evidence="3" type="ORF">AVEN_18337_1</name>
</gene>
<organism evidence="3 4">
    <name type="scientific">Araneus ventricosus</name>
    <name type="common">Orbweaver spider</name>
    <name type="synonym">Epeira ventricosa</name>
    <dbReference type="NCBI Taxonomy" id="182803"/>
    <lineage>
        <taxon>Eukaryota</taxon>
        <taxon>Metazoa</taxon>
        <taxon>Ecdysozoa</taxon>
        <taxon>Arthropoda</taxon>
        <taxon>Chelicerata</taxon>
        <taxon>Arachnida</taxon>
        <taxon>Araneae</taxon>
        <taxon>Araneomorphae</taxon>
        <taxon>Entelegynae</taxon>
        <taxon>Araneoidea</taxon>
        <taxon>Araneidae</taxon>
        <taxon>Araneus</taxon>
    </lineage>
</organism>